<dbReference type="NCBIfam" id="TIGR03901">
    <property type="entry name" value="MYXO-CTERM"/>
    <property type="match status" value="1"/>
</dbReference>
<feature type="compositionally biased region" description="Gly residues" evidence="5">
    <location>
        <begin position="339"/>
        <end position="348"/>
    </location>
</feature>
<dbReference type="PRINTS" id="PR00737">
    <property type="entry name" value="GLHYDRLASE16"/>
</dbReference>
<evidence type="ECO:0000256" key="5">
    <source>
        <dbReference type="SAM" id="MobiDB-lite"/>
    </source>
</evidence>
<dbReference type="EMBL" id="JAQNDK010000001">
    <property type="protein sequence ID" value="MDC0676735.1"/>
    <property type="molecule type" value="Genomic_DNA"/>
</dbReference>
<dbReference type="Pfam" id="PF00722">
    <property type="entry name" value="Glyco_hydro_16"/>
    <property type="match status" value="1"/>
</dbReference>
<feature type="compositionally biased region" description="Low complexity" evidence="5">
    <location>
        <begin position="316"/>
        <end position="338"/>
    </location>
</feature>
<dbReference type="PROSITE" id="PS51762">
    <property type="entry name" value="GH16_2"/>
    <property type="match status" value="1"/>
</dbReference>
<evidence type="ECO:0000256" key="6">
    <source>
        <dbReference type="SAM" id="SignalP"/>
    </source>
</evidence>
<proteinExistence type="inferred from homology"/>
<evidence type="ECO:0000256" key="2">
    <source>
        <dbReference type="ARBA" id="ARBA00022729"/>
    </source>
</evidence>
<evidence type="ECO:0000256" key="1">
    <source>
        <dbReference type="ARBA" id="ARBA00006865"/>
    </source>
</evidence>
<organism evidence="8 9">
    <name type="scientific">Sorangium atrum</name>
    <dbReference type="NCBI Taxonomy" id="2995308"/>
    <lineage>
        <taxon>Bacteria</taxon>
        <taxon>Pseudomonadati</taxon>
        <taxon>Myxococcota</taxon>
        <taxon>Polyangia</taxon>
        <taxon>Polyangiales</taxon>
        <taxon>Polyangiaceae</taxon>
        <taxon>Sorangium</taxon>
    </lineage>
</organism>
<protein>
    <submittedName>
        <fullName evidence="8">Family 16 glycosylhydrolase</fullName>
    </submittedName>
</protein>
<comment type="similarity">
    <text evidence="1">Belongs to the glycosyl hydrolase 16 family.</text>
</comment>
<gene>
    <name evidence="8" type="ORF">POL72_03215</name>
</gene>
<feature type="domain" description="GH16" evidence="7">
    <location>
        <begin position="1"/>
        <end position="195"/>
    </location>
</feature>
<evidence type="ECO:0000259" key="7">
    <source>
        <dbReference type="PROSITE" id="PS51762"/>
    </source>
</evidence>
<evidence type="ECO:0000256" key="3">
    <source>
        <dbReference type="ARBA" id="ARBA00022801"/>
    </source>
</evidence>
<feature type="chain" id="PRO_5046075718" evidence="6">
    <location>
        <begin position="27"/>
        <end position="395"/>
    </location>
</feature>
<accession>A0ABT5BT40</accession>
<feature type="compositionally biased region" description="Low complexity" evidence="5">
    <location>
        <begin position="274"/>
        <end position="308"/>
    </location>
</feature>
<evidence type="ECO:0000313" key="8">
    <source>
        <dbReference type="EMBL" id="MDC0676735.1"/>
    </source>
</evidence>
<dbReference type="SUPFAM" id="SSF49899">
    <property type="entry name" value="Concanavalin A-like lectins/glucanases"/>
    <property type="match status" value="1"/>
</dbReference>
<name>A0ABT5BT40_9BACT</name>
<feature type="compositionally biased region" description="Gly residues" evidence="5">
    <location>
        <begin position="263"/>
        <end position="273"/>
    </location>
</feature>
<dbReference type="PANTHER" id="PTHR10963">
    <property type="entry name" value="GLYCOSYL HYDROLASE-RELATED"/>
    <property type="match status" value="1"/>
</dbReference>
<keyword evidence="3" id="KW-0378">Hydrolase</keyword>
<dbReference type="PANTHER" id="PTHR10963:SF22">
    <property type="entry name" value="GLYCOSIDASE CRH2-RELATED"/>
    <property type="match status" value="1"/>
</dbReference>
<comment type="caution">
    <text evidence="8">The sequence shown here is derived from an EMBL/GenBank/DDBJ whole genome shotgun (WGS) entry which is preliminary data.</text>
</comment>
<sequence length="395" mass="40804">MFTRVRSGSMLAAASLALAFSSTAAAKPYKGAEVYSSQSYLQGRIEMRMRMSRGSGILSTFFTYKNGSEMSGAFWEEIDIEVFGKDNARSWQSNIITGMGTRVTSEQVHNAGVSLADAYHTYALEWTPDYVAWSIDGREIKRTTGAQVTSLKNPQSFRFNTWSSDATEWVGAFDDSALPQHQFVNWIKYYRYNNGNFELAWQDDFNSLDSTRWSKGDWTFDGNRVDFDPQNVTVKDGTLVLSLTREGQTGFTGAVPRDEDTGTGTGAGAGGAGATASASSSGAGGAETTASSSGSGEGGAATTASSSGSGEGGAGATASSSGSGEVGATTGVSASVGAGATGEGGGSDGTMPDDESSDGGCGCVVAGASATTSSWAAALALGLSALAMRRRRPRG</sequence>
<dbReference type="RefSeq" id="WP_272093510.1">
    <property type="nucleotide sequence ID" value="NZ_JAQNDK010000001.1"/>
</dbReference>
<dbReference type="Proteomes" id="UP001217485">
    <property type="component" value="Unassembled WGS sequence"/>
</dbReference>
<dbReference type="InterPro" id="IPR050546">
    <property type="entry name" value="Glycosyl_Hydrlase_16"/>
</dbReference>
<keyword evidence="9" id="KW-1185">Reference proteome</keyword>
<feature type="signal peptide" evidence="6">
    <location>
        <begin position="1"/>
        <end position="26"/>
    </location>
</feature>
<dbReference type="Gene3D" id="2.60.120.200">
    <property type="match status" value="1"/>
</dbReference>
<dbReference type="InterPro" id="IPR000757">
    <property type="entry name" value="Beta-glucanase-like"/>
</dbReference>
<keyword evidence="2 6" id="KW-0732">Signal</keyword>
<keyword evidence="4" id="KW-0326">Glycosidase</keyword>
<dbReference type="InterPro" id="IPR013320">
    <property type="entry name" value="ConA-like_dom_sf"/>
</dbReference>
<reference evidence="8 9" key="1">
    <citation type="submission" date="2023-01" db="EMBL/GenBank/DDBJ databases">
        <title>Minimal conservation of predation-associated metabolite biosynthetic gene clusters underscores biosynthetic potential of Myxococcota including descriptions for ten novel species: Archangium lansinium sp. nov., Myxococcus landrumus sp. nov., Nannocystis bai.</title>
        <authorList>
            <person name="Ahearne A."/>
            <person name="Stevens C."/>
            <person name="Dowd S."/>
        </authorList>
    </citation>
    <scope>NUCLEOTIDE SEQUENCE [LARGE SCALE GENOMIC DNA]</scope>
    <source>
        <strain evidence="8 9">WIWO2</strain>
    </source>
</reference>
<evidence type="ECO:0000313" key="9">
    <source>
        <dbReference type="Proteomes" id="UP001217485"/>
    </source>
</evidence>
<dbReference type="InterPro" id="IPR008264">
    <property type="entry name" value="Beta_glucanase"/>
</dbReference>
<feature type="region of interest" description="Disordered" evidence="5">
    <location>
        <begin position="250"/>
        <end position="364"/>
    </location>
</feature>
<evidence type="ECO:0000256" key="4">
    <source>
        <dbReference type="ARBA" id="ARBA00023295"/>
    </source>
</evidence>
<dbReference type="InterPro" id="IPR024038">
    <property type="entry name" value="MYXO-CTERM"/>
</dbReference>